<protein>
    <submittedName>
        <fullName evidence="1">Uncharacterized protein</fullName>
    </submittedName>
</protein>
<dbReference type="RefSeq" id="WP_089673430.1">
    <property type="nucleotide sequence ID" value="NZ_CP024845.1"/>
</dbReference>
<accession>A0A2H4Q0U6</accession>
<dbReference type="AlphaFoldDB" id="A0A1H6WQ23"/>
<evidence type="ECO:0000313" key="2">
    <source>
        <dbReference type="Proteomes" id="UP000198888"/>
    </source>
</evidence>
<keyword evidence="2" id="KW-1185">Reference proteome</keyword>
<accession>A0A1H6WQ23</accession>
<gene>
    <name evidence="1" type="ORF">SAMN05444271_12922</name>
</gene>
<organism evidence="1 2">
    <name type="scientific">Halohasta litchfieldiae</name>
    <dbReference type="NCBI Taxonomy" id="1073996"/>
    <lineage>
        <taxon>Archaea</taxon>
        <taxon>Methanobacteriati</taxon>
        <taxon>Methanobacteriota</taxon>
        <taxon>Stenosarchaea group</taxon>
        <taxon>Halobacteria</taxon>
        <taxon>Halobacteriales</taxon>
        <taxon>Haloferacaceae</taxon>
        <taxon>Halohasta</taxon>
    </lineage>
</organism>
<reference evidence="1 2" key="1">
    <citation type="submission" date="2016-10" db="EMBL/GenBank/DDBJ databases">
        <authorList>
            <person name="de Groot N.N."/>
        </authorList>
    </citation>
    <scope>NUCLEOTIDE SEQUENCE [LARGE SCALE GENOMIC DNA]</scope>
    <source>
        <strain evidence="1 2">DSM 22187</strain>
    </source>
</reference>
<sequence length="154" mass="15505">MQLSKKQQGGLLAGGLVGAAVVSWLTSDSEPDHDELLEEAYNAVDSATDGSVAISSDHGVGNGEGIGSIDGIEGVPDMAVTSFGGPSLLVEVETPGALADRTADVIEQINGFQKQGYKRVLVVPSEATDAAVAVADDIGGKVTVSTPSGVAQLL</sequence>
<dbReference type="EMBL" id="FNYR01000029">
    <property type="protein sequence ID" value="SEJ19131.1"/>
    <property type="molecule type" value="Genomic_DNA"/>
</dbReference>
<dbReference type="OrthoDB" id="345508at2157"/>
<name>A0A1H6WQ23_9EURY</name>
<evidence type="ECO:0000313" key="1">
    <source>
        <dbReference type="EMBL" id="SEJ19131.1"/>
    </source>
</evidence>
<dbReference type="KEGG" id="hae:halTADL_1203"/>
<dbReference type="Proteomes" id="UP000198888">
    <property type="component" value="Unassembled WGS sequence"/>
</dbReference>
<dbReference type="GeneID" id="35002019"/>
<proteinExistence type="predicted"/>